<feature type="compositionally biased region" description="Pro residues" evidence="3">
    <location>
        <begin position="40"/>
        <end position="50"/>
    </location>
</feature>
<accession>A0A841IVG9</accession>
<evidence type="ECO:0000256" key="2">
    <source>
        <dbReference type="ARBA" id="ARBA00022801"/>
    </source>
</evidence>
<comment type="similarity">
    <text evidence="1">Belongs to the SMP-30/CGR1 family.</text>
</comment>
<dbReference type="AlphaFoldDB" id="A0A841IVG9"/>
<evidence type="ECO:0000256" key="3">
    <source>
        <dbReference type="SAM" id="MobiDB-lite"/>
    </source>
</evidence>
<dbReference type="SUPFAM" id="SSF63829">
    <property type="entry name" value="Calcium-dependent phosphotriesterase"/>
    <property type="match status" value="1"/>
</dbReference>
<evidence type="ECO:0000259" key="5">
    <source>
        <dbReference type="Pfam" id="PF08450"/>
    </source>
</evidence>
<dbReference type="PANTHER" id="PTHR47572">
    <property type="entry name" value="LIPOPROTEIN-RELATED"/>
    <property type="match status" value="1"/>
</dbReference>
<evidence type="ECO:0000313" key="6">
    <source>
        <dbReference type="EMBL" id="MBB6122250.1"/>
    </source>
</evidence>
<protein>
    <submittedName>
        <fullName evidence="6">Lactonase</fullName>
        <ecNumber evidence="6">3.1.1.-</ecNumber>
    </submittedName>
</protein>
<feature type="signal peptide" evidence="4">
    <location>
        <begin position="1"/>
        <end position="33"/>
    </location>
</feature>
<dbReference type="InterPro" id="IPR051262">
    <property type="entry name" value="SMP-30/CGR1_Lactonase"/>
</dbReference>
<dbReference type="EMBL" id="JACHJO010000019">
    <property type="protein sequence ID" value="MBB6122250.1"/>
    <property type="molecule type" value="Genomic_DNA"/>
</dbReference>
<evidence type="ECO:0000256" key="4">
    <source>
        <dbReference type="SAM" id="SignalP"/>
    </source>
</evidence>
<dbReference type="InterPro" id="IPR011042">
    <property type="entry name" value="6-blade_b-propeller_TolB-like"/>
</dbReference>
<keyword evidence="2 6" id="KW-0378">Hydrolase</keyword>
<keyword evidence="7" id="KW-1185">Reference proteome</keyword>
<dbReference type="Gene3D" id="2.120.10.30">
    <property type="entry name" value="TolB, C-terminal domain"/>
    <property type="match status" value="1"/>
</dbReference>
<evidence type="ECO:0000313" key="7">
    <source>
        <dbReference type="Proteomes" id="UP000536604"/>
    </source>
</evidence>
<name>A0A841IVG9_9ACTN</name>
<sequence length="358" mass="37142">MTAEERRGEAHRPLTRRAAAPRALAALALAALAAGCSAPAPGPAPAPDPEQGPEGPDRTAELLVQVTSVHEETGMTLLEGPTFAPDGGLLVVDVTAPPEKPKVLRVDTGSGEVSPVFSGGDGVYTSAQFGPRDDRLYLTDFLNGRIDSITPDGEDHTTFFSGDVDGAPMHPDDLAFDEAGNMYVSDSTGFSGPAWEARGRVVRIDGETAEATVLAEDLPAPNGISFNEDFTALWVGQYAANRIDHYLLGEGGTTVESSHAAVYFDGGTSRIDSIAVDADGNLYQAVHGQPRVFVYSSTGEHLATVGVPDDAAGGLDTATNVAIAPGTTDAYMTVSGEDGGFVYTFDALAEGIRQSNGG</sequence>
<keyword evidence="4" id="KW-0732">Signal</keyword>
<comment type="caution">
    <text evidence="6">The sequence shown here is derived from an EMBL/GenBank/DDBJ whole genome shotgun (WGS) entry which is preliminary data.</text>
</comment>
<evidence type="ECO:0000256" key="1">
    <source>
        <dbReference type="ARBA" id="ARBA00008853"/>
    </source>
</evidence>
<dbReference type="EC" id="3.1.1.-" evidence="6"/>
<dbReference type="Proteomes" id="UP000536604">
    <property type="component" value="Unassembled WGS sequence"/>
</dbReference>
<dbReference type="PROSITE" id="PS51318">
    <property type="entry name" value="TAT"/>
    <property type="match status" value="1"/>
</dbReference>
<feature type="chain" id="PRO_5039036030" evidence="4">
    <location>
        <begin position="34"/>
        <end position="358"/>
    </location>
</feature>
<proteinExistence type="inferred from homology"/>
<feature type="region of interest" description="Disordered" evidence="3">
    <location>
        <begin position="36"/>
        <end position="57"/>
    </location>
</feature>
<dbReference type="RefSeq" id="WP_343065115.1">
    <property type="nucleotide sequence ID" value="NZ_JACHJO010000019.1"/>
</dbReference>
<dbReference type="Pfam" id="PF08450">
    <property type="entry name" value="SGL"/>
    <property type="match status" value="1"/>
</dbReference>
<organism evidence="6 7">
    <name type="scientific">Nocardiopsis algeriensis</name>
    <dbReference type="NCBI Taxonomy" id="1478215"/>
    <lineage>
        <taxon>Bacteria</taxon>
        <taxon>Bacillati</taxon>
        <taxon>Actinomycetota</taxon>
        <taxon>Actinomycetes</taxon>
        <taxon>Streptosporangiales</taxon>
        <taxon>Nocardiopsidaceae</taxon>
        <taxon>Nocardiopsis</taxon>
    </lineage>
</organism>
<dbReference type="PANTHER" id="PTHR47572:SF4">
    <property type="entry name" value="LACTONASE DRP35"/>
    <property type="match status" value="1"/>
</dbReference>
<feature type="domain" description="SMP-30/Gluconolactonase/LRE-like region" evidence="5">
    <location>
        <begin position="79"/>
        <end position="333"/>
    </location>
</feature>
<reference evidence="6 7" key="1">
    <citation type="submission" date="2020-08" db="EMBL/GenBank/DDBJ databases">
        <title>Genomic Encyclopedia of Type Strains, Phase III (KMG-III): the genomes of soil and plant-associated and newly described type strains.</title>
        <authorList>
            <person name="Whitman W."/>
        </authorList>
    </citation>
    <scope>NUCLEOTIDE SEQUENCE [LARGE SCALE GENOMIC DNA]</scope>
    <source>
        <strain evidence="6 7">CECT 8712</strain>
    </source>
</reference>
<dbReference type="InterPro" id="IPR006311">
    <property type="entry name" value="TAT_signal"/>
</dbReference>
<dbReference type="InterPro" id="IPR013658">
    <property type="entry name" value="SGL"/>
</dbReference>
<dbReference type="GO" id="GO:0016787">
    <property type="term" value="F:hydrolase activity"/>
    <property type="evidence" value="ECO:0007669"/>
    <property type="project" value="UniProtKB-KW"/>
</dbReference>
<gene>
    <name evidence="6" type="ORF">FHS13_004239</name>
</gene>